<dbReference type="AlphaFoldDB" id="A0A1G8S6I4"/>
<keyword evidence="3" id="KW-1185">Reference proteome</keyword>
<dbReference type="EMBL" id="FNEK01000014">
    <property type="protein sequence ID" value="SDJ24783.1"/>
    <property type="molecule type" value="Genomic_DNA"/>
</dbReference>
<evidence type="ECO:0000313" key="3">
    <source>
        <dbReference type="Proteomes" id="UP000199382"/>
    </source>
</evidence>
<evidence type="ECO:0008006" key="4">
    <source>
        <dbReference type="Google" id="ProtNLM"/>
    </source>
</evidence>
<organism evidence="2 3">
    <name type="scientific">Aliiruegeria lutimaris</name>
    <dbReference type="NCBI Taxonomy" id="571298"/>
    <lineage>
        <taxon>Bacteria</taxon>
        <taxon>Pseudomonadati</taxon>
        <taxon>Pseudomonadota</taxon>
        <taxon>Alphaproteobacteria</taxon>
        <taxon>Rhodobacterales</taxon>
        <taxon>Roseobacteraceae</taxon>
        <taxon>Aliiruegeria</taxon>
    </lineage>
</organism>
<sequence length="1161" mass="127561">MRPKALTAFMLFRPAVAIRDFFETGQADTGHFRSARQVFRVFYPRCSDRFFRNGRTAPHSIQGPLQQTATAHMGIVFNLKPLLLAAATLSIWATISAAQTPVNLLDPATAGFDNSLVSADRAAQLPQLLDGDPATFARFEIDPNDPVPVDLVFSFTGEGVAPETLVVTNSDPANGDRPARFDLLYSTVSATTGFRSIRDEALDALKPSETFKLPTAGANWVMLRLYPTTEATSLTLADIALSGQASAPETRYKFGESPVKALDIIAELAAFGGADFSLTDDEREVFAKASDNSLDQRDFENIALIASGVRDSAQRDALISQLDDLEAEARKSLDVSAPPKDLGEALLLWLHETVLTEGYVERQTNLSGVLLDKNFNCVSSATIYNALGQRLGLDLRAIEVPDHAFSILYDGADHFDIETTTPRGFNPHRERIEEFEKLTGFAYIPQSNKSKRREIERAGLAALIYYNHGVGYLEDANYYEALLANFRALSLDPEFTSAATNALAAMGRWSRDLAKSDQWEDAARVAALGRKLAPEDRALSGAEMWIWQDYALAVSEAEGPEAGLAVLERGADTVPDADFDPLRSALFIRPGEAAIESGDWDAAYSFAETGLALLGNEAHDDLNSWKEQLYLRQSQQALKNAQFDDAARVLFDGRTAYPDSTSIPRAQAYLAQTWSDDAENFDAGLKVLADFAEKYAPVSGLDGIAERFVLEHIREASQSGAATEAALDMAERAGALLASVGTEMEMAPRVYRIYGDKLIDESDWPAAAQLYSEGLERFAEDYYLNQNARYVAQQWQRAALESGGNSELEAVVGKLRLLFPTFAQNKGFGEKELEREVLNLVKARDYPGALAYLNGAQLLLSEETYRELRLYIIDHEANAAMKAMDWRRAAQIYATGRAQMAEPRIFSNNVAYIAQEWTTSEGKAAGAQGVAETMEALVALFPGDESVAEMGARTLTRLVSQMVREDQLDEAKAQVVLAREFLDPKELRSLTIVLYRDYGNHLISQHDWAGALAALKTGLEIVPDSSDLKGNVPYAFQEWAREVLATGKAEDFVAAVQDMKEVFPGSRSMPGVLENVLSQKAGQEVQQGHAEDALSFVNAVSDELDADTLHNIKIYLYDQWARQSFETDWAKAAEIYALGLEDVGKSSLLSNNLGYAKSKLE</sequence>
<keyword evidence="1" id="KW-0802">TPR repeat</keyword>
<accession>A0A1G8S6I4</accession>
<dbReference type="PROSITE" id="PS50005">
    <property type="entry name" value="TPR"/>
    <property type="match status" value="1"/>
</dbReference>
<evidence type="ECO:0000256" key="1">
    <source>
        <dbReference type="PROSITE-ProRule" id="PRU00339"/>
    </source>
</evidence>
<protein>
    <recommendedName>
        <fullName evidence="4">Tetratricopeptide repeat-containing protein</fullName>
    </recommendedName>
</protein>
<reference evidence="2 3" key="1">
    <citation type="submission" date="2016-10" db="EMBL/GenBank/DDBJ databases">
        <authorList>
            <person name="de Groot N.N."/>
        </authorList>
    </citation>
    <scope>NUCLEOTIDE SEQUENCE [LARGE SCALE GENOMIC DNA]</scope>
    <source>
        <strain evidence="2 3">DSM 25294</strain>
    </source>
</reference>
<gene>
    <name evidence="2" type="ORF">SAMN04488026_101468</name>
</gene>
<dbReference type="InterPro" id="IPR019734">
    <property type="entry name" value="TPR_rpt"/>
</dbReference>
<dbReference type="Proteomes" id="UP000199382">
    <property type="component" value="Unassembled WGS sequence"/>
</dbReference>
<proteinExistence type="predicted"/>
<evidence type="ECO:0000313" key="2">
    <source>
        <dbReference type="EMBL" id="SDJ24783.1"/>
    </source>
</evidence>
<dbReference type="STRING" id="571298.SAMN04488026_101468"/>
<name>A0A1G8S6I4_9RHOB</name>
<feature type="repeat" description="TPR" evidence="1">
    <location>
        <begin position="462"/>
        <end position="495"/>
    </location>
</feature>